<evidence type="ECO:0000256" key="9">
    <source>
        <dbReference type="PIRSR" id="PIRSR001369-1"/>
    </source>
</evidence>
<dbReference type="InterPro" id="IPR036969">
    <property type="entry name" value="Citrate_synthase_sf"/>
</dbReference>
<evidence type="ECO:0000256" key="2">
    <source>
        <dbReference type="ARBA" id="ARBA00005026"/>
    </source>
</evidence>
<dbReference type="InterPro" id="IPR016143">
    <property type="entry name" value="Citrate_synth-like_sm_a-sub"/>
</dbReference>
<dbReference type="Pfam" id="PF00285">
    <property type="entry name" value="Citrate_synt"/>
    <property type="match status" value="1"/>
</dbReference>
<dbReference type="InterPro" id="IPR002020">
    <property type="entry name" value="Citrate_synthase"/>
</dbReference>
<dbReference type="EMBL" id="PYMH01000001">
    <property type="protein sequence ID" value="PSU35823.1"/>
    <property type="molecule type" value="Genomic_DNA"/>
</dbReference>
<dbReference type="SUPFAM" id="SSF48256">
    <property type="entry name" value="Citrate synthase"/>
    <property type="match status" value="1"/>
</dbReference>
<dbReference type="InterPro" id="IPR019810">
    <property type="entry name" value="Citrate_synthase_AS"/>
</dbReference>
<dbReference type="GO" id="GO:0005975">
    <property type="term" value="P:carbohydrate metabolic process"/>
    <property type="evidence" value="ECO:0007669"/>
    <property type="project" value="TreeGrafter"/>
</dbReference>
<dbReference type="RefSeq" id="WP_107347178.1">
    <property type="nucleotide sequence ID" value="NZ_PYMH01000001.1"/>
</dbReference>
<dbReference type="Gene3D" id="1.10.580.10">
    <property type="entry name" value="Citrate Synthase, domain 1"/>
    <property type="match status" value="1"/>
</dbReference>
<dbReference type="PANTHER" id="PTHR11739:SF25">
    <property type="entry name" value="CITRATE SYNTHASE-RELATED PROTEIN DDB_G0287281"/>
    <property type="match status" value="1"/>
</dbReference>
<dbReference type="PROSITE" id="PS00480">
    <property type="entry name" value="CITRATE_SYNTHASE"/>
    <property type="match status" value="1"/>
</dbReference>
<dbReference type="OrthoDB" id="9800864at2"/>
<evidence type="ECO:0000256" key="8">
    <source>
        <dbReference type="PIRNR" id="PIRNR001369"/>
    </source>
</evidence>
<dbReference type="InterPro" id="IPR011278">
    <property type="entry name" value="2-MeCitrate/Citrate_synth_II"/>
</dbReference>
<evidence type="ECO:0000256" key="4">
    <source>
        <dbReference type="ARBA" id="ARBA00022532"/>
    </source>
</evidence>
<name>A0A2T3J3K1_9GAMM</name>
<dbReference type="GO" id="GO:0019679">
    <property type="term" value="P:propionate metabolic process, methylcitrate cycle"/>
    <property type="evidence" value="ECO:0007669"/>
    <property type="project" value="TreeGrafter"/>
</dbReference>
<dbReference type="NCBIfam" id="TIGR01800">
    <property type="entry name" value="cit_synth_II"/>
    <property type="match status" value="1"/>
</dbReference>
<reference evidence="11 12" key="1">
    <citation type="submission" date="2018-03" db="EMBL/GenBank/DDBJ databases">
        <title>Whole genome sequencing of Histamine producing bacteria.</title>
        <authorList>
            <person name="Butler K."/>
        </authorList>
    </citation>
    <scope>NUCLEOTIDE SEQUENCE [LARGE SCALE GENOMIC DNA]</scope>
    <source>
        <strain evidence="11 12">JCM 13586</strain>
    </source>
</reference>
<keyword evidence="5 8" id="KW-0808">Transferase</keyword>
<evidence type="ECO:0000256" key="10">
    <source>
        <dbReference type="RuleBase" id="RU003406"/>
    </source>
</evidence>
<keyword evidence="12" id="KW-1185">Reference proteome</keyword>
<dbReference type="PANTHER" id="PTHR11739">
    <property type="entry name" value="CITRATE SYNTHASE"/>
    <property type="match status" value="1"/>
</dbReference>
<comment type="catalytic activity">
    <reaction evidence="6">
        <text>propanoyl-CoA + oxaloacetate + H2O = (2S,3S)-2-methylcitrate + CoA + H(+)</text>
        <dbReference type="Rhea" id="RHEA:23780"/>
        <dbReference type="ChEBI" id="CHEBI:15377"/>
        <dbReference type="ChEBI" id="CHEBI:15378"/>
        <dbReference type="ChEBI" id="CHEBI:16452"/>
        <dbReference type="ChEBI" id="CHEBI:57287"/>
        <dbReference type="ChEBI" id="CHEBI:57392"/>
        <dbReference type="ChEBI" id="CHEBI:58853"/>
        <dbReference type="EC" id="2.3.3.5"/>
    </reaction>
</comment>
<feature type="active site" evidence="9">
    <location>
        <position position="327"/>
    </location>
</feature>
<evidence type="ECO:0000313" key="12">
    <source>
        <dbReference type="Proteomes" id="UP000241222"/>
    </source>
</evidence>
<comment type="caution">
    <text evidence="11">The sequence shown here is derived from an EMBL/GenBank/DDBJ whole genome shotgun (WGS) entry which is preliminary data.</text>
</comment>
<organism evidence="11 12">
    <name type="scientific">Photobacterium lutimaris</name>
    <dbReference type="NCBI Taxonomy" id="388278"/>
    <lineage>
        <taxon>Bacteria</taxon>
        <taxon>Pseudomonadati</taxon>
        <taxon>Pseudomonadota</taxon>
        <taxon>Gammaproteobacteria</taxon>
        <taxon>Vibrionales</taxon>
        <taxon>Vibrionaceae</taxon>
        <taxon>Photobacterium</taxon>
    </lineage>
</organism>
<evidence type="ECO:0000313" key="11">
    <source>
        <dbReference type="EMBL" id="PSU35823.1"/>
    </source>
</evidence>
<dbReference type="GO" id="GO:0050440">
    <property type="term" value="F:2-methylcitrate synthase activity"/>
    <property type="evidence" value="ECO:0007669"/>
    <property type="project" value="UniProtKB-EC"/>
</dbReference>
<dbReference type="FunFam" id="1.10.230.10:FF:000003">
    <property type="entry name" value="Citrate synthase"/>
    <property type="match status" value="1"/>
</dbReference>
<dbReference type="UniPathway" id="UPA00223">
    <property type="reaction ID" value="UER00717"/>
</dbReference>
<evidence type="ECO:0000256" key="1">
    <source>
        <dbReference type="ARBA" id="ARBA00004751"/>
    </source>
</evidence>
<dbReference type="Gene3D" id="1.10.230.10">
    <property type="entry name" value="Cytochrome P450-Terp, domain 2"/>
    <property type="match status" value="1"/>
</dbReference>
<dbReference type="InterPro" id="IPR024176">
    <property type="entry name" value="Citrate_synthase_bac-typ"/>
</dbReference>
<dbReference type="PIRSF" id="PIRSF001369">
    <property type="entry name" value="Citrate_synth"/>
    <property type="match status" value="1"/>
</dbReference>
<protein>
    <recommendedName>
        <fullName evidence="8">Citrate synthase</fullName>
    </recommendedName>
</protein>
<dbReference type="AlphaFoldDB" id="A0A2T3J3K1"/>
<feature type="active site" evidence="9">
    <location>
        <position position="276"/>
    </location>
</feature>
<dbReference type="Proteomes" id="UP000241222">
    <property type="component" value="Unassembled WGS sequence"/>
</dbReference>
<dbReference type="GO" id="GO:0036440">
    <property type="term" value="F:citrate synthase activity"/>
    <property type="evidence" value="ECO:0007669"/>
    <property type="project" value="UniProtKB-EC"/>
</dbReference>
<evidence type="ECO:0000256" key="3">
    <source>
        <dbReference type="ARBA" id="ARBA00010566"/>
    </source>
</evidence>
<dbReference type="NCBIfam" id="NF009006">
    <property type="entry name" value="PRK12351.1"/>
    <property type="match status" value="1"/>
</dbReference>
<evidence type="ECO:0000256" key="7">
    <source>
        <dbReference type="ARBA" id="ARBA00049288"/>
    </source>
</evidence>
<sequence>MTAIAVADVKKDGKESKDSAIGGAGLRGQSAGVTALCTVGQSGTGLTYRGYDITDLANNAEFEEVAYLLLKGQLPNKQELQQYKQALMDFRGLPEALKLVLETIPADAHPMDVMRTGCSMLGNIDQERDFSQQDEKTDKLLAMLPAIICYWYRYSHDGVRIDTANSHEDSIGGYFLEMLTDKSPSELHKQVMHCSLVLYAEHEFNASTFTARVCASTLSDLHSCVTAAIGSLRGPLHGGANEAAMAMIEQWHTPDDAEAGIMQMLANKDKIMGFGHAIYRESDPRNALIKAWSEKLSTDVGDTHLYAVSERVEQVMKREKGLFCNADFFHASAYHFMGIPTKLFTPIFVMSRVTGWAAHVYEQRANNRIIRPSADYEGPEHQDWLPIEARS</sequence>
<evidence type="ECO:0000256" key="6">
    <source>
        <dbReference type="ARBA" id="ARBA00049052"/>
    </source>
</evidence>
<comment type="similarity">
    <text evidence="3 8 10">Belongs to the citrate synthase family.</text>
</comment>
<evidence type="ECO:0000256" key="5">
    <source>
        <dbReference type="ARBA" id="ARBA00022679"/>
    </source>
</evidence>
<dbReference type="CDD" id="cd06108">
    <property type="entry name" value="Ec2MCS_like"/>
    <property type="match status" value="1"/>
</dbReference>
<dbReference type="InterPro" id="IPR016142">
    <property type="entry name" value="Citrate_synth-like_lrg_a-sub"/>
</dbReference>
<gene>
    <name evidence="11" type="ORF">C9I99_02045</name>
</gene>
<proteinExistence type="inferred from homology"/>
<dbReference type="PRINTS" id="PR00143">
    <property type="entry name" value="CITRTSNTHASE"/>
</dbReference>
<comment type="pathway">
    <text evidence="1">Carbohydrate metabolism; tricarboxylic acid cycle; isocitrate from oxaloacetate: step 1/2.</text>
</comment>
<accession>A0A2T3J3K1</accession>
<dbReference type="GO" id="GO:0005737">
    <property type="term" value="C:cytoplasm"/>
    <property type="evidence" value="ECO:0007669"/>
    <property type="project" value="InterPro"/>
</dbReference>
<dbReference type="GO" id="GO:0006099">
    <property type="term" value="P:tricarboxylic acid cycle"/>
    <property type="evidence" value="ECO:0007669"/>
    <property type="project" value="UniProtKB-UniPathway"/>
</dbReference>
<comment type="catalytic activity">
    <reaction evidence="7">
        <text>oxaloacetate + acetyl-CoA + H2O = citrate + CoA + H(+)</text>
        <dbReference type="Rhea" id="RHEA:16845"/>
        <dbReference type="ChEBI" id="CHEBI:15377"/>
        <dbReference type="ChEBI" id="CHEBI:15378"/>
        <dbReference type="ChEBI" id="CHEBI:16452"/>
        <dbReference type="ChEBI" id="CHEBI:16947"/>
        <dbReference type="ChEBI" id="CHEBI:57287"/>
        <dbReference type="ChEBI" id="CHEBI:57288"/>
        <dbReference type="EC" id="2.3.3.16"/>
    </reaction>
</comment>
<keyword evidence="4" id="KW-0816">Tricarboxylic acid cycle</keyword>
<comment type="pathway">
    <text evidence="2">Organic acid metabolism; propanoate degradation.</text>
</comment>